<dbReference type="RefSeq" id="WP_013533942.1">
    <property type="nucleotide sequence ID" value="NC_014924.1"/>
</dbReference>
<keyword evidence="2 8" id="KW-0732">Signal</keyword>
<feature type="region of interest" description="Disordered" evidence="7">
    <location>
        <begin position="24"/>
        <end position="83"/>
    </location>
</feature>
<feature type="compositionally biased region" description="Acidic residues" evidence="7">
    <location>
        <begin position="74"/>
        <end position="83"/>
    </location>
</feature>
<proteinExistence type="predicted"/>
<organism evidence="9 10">
    <name type="scientific">Pseudoxanthomonas suwonensis (strain 11-1)</name>
    <dbReference type="NCBI Taxonomy" id="743721"/>
    <lineage>
        <taxon>Bacteria</taxon>
        <taxon>Pseudomonadati</taxon>
        <taxon>Pseudomonadota</taxon>
        <taxon>Gammaproteobacteria</taxon>
        <taxon>Lysobacterales</taxon>
        <taxon>Lysobacteraceae</taxon>
        <taxon>Pseudoxanthomonas</taxon>
    </lineage>
</organism>
<keyword evidence="5" id="KW-0998">Cell outer membrane</keyword>
<dbReference type="eggNOG" id="ENOG5031IBH">
    <property type="taxonomic scope" value="Bacteria"/>
</dbReference>
<dbReference type="Pfam" id="PF13627">
    <property type="entry name" value="LptM_cons"/>
    <property type="match status" value="1"/>
</dbReference>
<dbReference type="KEGG" id="psu:Psesu_0250"/>
<dbReference type="HOGENOM" id="CLU_185299_0_0_6"/>
<accession>E6WPD9</accession>
<evidence type="ECO:0000313" key="10">
    <source>
        <dbReference type="Proteomes" id="UP000008632"/>
    </source>
</evidence>
<evidence type="ECO:0000313" key="9">
    <source>
        <dbReference type="EMBL" id="ADV26112.1"/>
    </source>
</evidence>
<evidence type="ECO:0008006" key="11">
    <source>
        <dbReference type="Google" id="ProtNLM"/>
    </source>
</evidence>
<dbReference type="PROSITE" id="PS51257">
    <property type="entry name" value="PROKAR_LIPOPROTEIN"/>
    <property type="match status" value="1"/>
</dbReference>
<sequence>MDTIRRHAFLLALAALPLLAACGNKGPLVMPQKPVPVEQPAPGAPPASAPVEGDEPAPAATPATPADPLPAQEDGGDAGDVDG</sequence>
<keyword evidence="3" id="KW-0472">Membrane</keyword>
<dbReference type="NCBIfam" id="NF047847">
    <property type="entry name" value="SS_mature_LptM"/>
    <property type="match status" value="1"/>
</dbReference>
<feature type="compositionally biased region" description="Low complexity" evidence="7">
    <location>
        <begin position="56"/>
        <end position="71"/>
    </location>
</feature>
<dbReference type="EMBL" id="CP002446">
    <property type="protein sequence ID" value="ADV26112.1"/>
    <property type="molecule type" value="Genomic_DNA"/>
</dbReference>
<keyword evidence="10" id="KW-1185">Reference proteome</keyword>
<keyword evidence="4" id="KW-0564">Palmitate</keyword>
<dbReference type="STRING" id="743721.Psesu_0250"/>
<comment type="subcellular location">
    <subcellularLocation>
        <location evidence="1">Cell outer membrane</location>
        <topology evidence="1">Lipid-anchor</topology>
    </subcellularLocation>
</comment>
<evidence type="ECO:0000256" key="1">
    <source>
        <dbReference type="ARBA" id="ARBA00004459"/>
    </source>
</evidence>
<feature type="signal peptide" evidence="8">
    <location>
        <begin position="1"/>
        <end position="20"/>
    </location>
</feature>
<feature type="compositionally biased region" description="Pro residues" evidence="7">
    <location>
        <begin position="33"/>
        <end position="48"/>
    </location>
</feature>
<evidence type="ECO:0000256" key="6">
    <source>
        <dbReference type="ARBA" id="ARBA00023288"/>
    </source>
</evidence>
<protein>
    <recommendedName>
        <fullName evidence="11">Sugar transporter</fullName>
    </recommendedName>
</protein>
<dbReference type="GO" id="GO:0009279">
    <property type="term" value="C:cell outer membrane"/>
    <property type="evidence" value="ECO:0007669"/>
    <property type="project" value="UniProtKB-SubCell"/>
</dbReference>
<evidence type="ECO:0000256" key="7">
    <source>
        <dbReference type="SAM" id="MobiDB-lite"/>
    </source>
</evidence>
<evidence type="ECO:0000256" key="5">
    <source>
        <dbReference type="ARBA" id="ARBA00023237"/>
    </source>
</evidence>
<evidence type="ECO:0000256" key="3">
    <source>
        <dbReference type="ARBA" id="ARBA00023136"/>
    </source>
</evidence>
<feature type="chain" id="PRO_5003212291" description="Sugar transporter" evidence="8">
    <location>
        <begin position="21"/>
        <end position="83"/>
    </location>
</feature>
<dbReference type="Proteomes" id="UP000008632">
    <property type="component" value="Chromosome"/>
</dbReference>
<gene>
    <name evidence="9" type="ordered locus">Psesu_0250</name>
</gene>
<dbReference type="AlphaFoldDB" id="E6WPD9"/>
<reference evidence="9 10" key="1">
    <citation type="submission" date="2011-01" db="EMBL/GenBank/DDBJ databases">
        <title>Complete sequence of Pseudoxanthomonas suwonensis 11-1.</title>
        <authorList>
            <consortium name="US DOE Joint Genome Institute"/>
            <person name="Lucas S."/>
            <person name="Copeland A."/>
            <person name="Lapidus A."/>
            <person name="Cheng J.-F."/>
            <person name="Goodwin L."/>
            <person name="Pitluck S."/>
            <person name="Teshima H."/>
            <person name="Detter J.C."/>
            <person name="Han C."/>
            <person name="Tapia R."/>
            <person name="Land M."/>
            <person name="Hauser L."/>
            <person name="Kyrpides N."/>
            <person name="Ivanova N."/>
            <person name="Ovchinnikova G."/>
            <person name="Siebers A.K."/>
            <person name="Allgaier M."/>
            <person name="Thelen M.P."/>
            <person name="Hugenholtz P."/>
            <person name="Gladden J."/>
            <person name="Woyke T."/>
        </authorList>
    </citation>
    <scope>NUCLEOTIDE SEQUENCE [LARGE SCALE GENOMIC DNA]</scope>
    <source>
        <strain evidence="10">11-1</strain>
    </source>
</reference>
<dbReference type="InterPro" id="IPR032831">
    <property type="entry name" value="LptM_cons"/>
</dbReference>
<evidence type="ECO:0000256" key="2">
    <source>
        <dbReference type="ARBA" id="ARBA00022729"/>
    </source>
</evidence>
<name>E6WPD9_PSEUU</name>
<keyword evidence="6" id="KW-0449">Lipoprotein</keyword>
<evidence type="ECO:0000256" key="4">
    <source>
        <dbReference type="ARBA" id="ARBA00023139"/>
    </source>
</evidence>
<evidence type="ECO:0000256" key="8">
    <source>
        <dbReference type="SAM" id="SignalP"/>
    </source>
</evidence>